<sequence length="101" mass="11683">MDVAQKWLPRSNRSNARKILHFHVKKRTLHPANEIGVSKYDAALMKTKGRTPYIWNRSAPALLPLSKQITQWPLAAQYAQLLDGVARKRKIVRVMLLRLQN</sequence>
<protein>
    <submittedName>
        <fullName evidence="1">Uncharacterized protein</fullName>
    </submittedName>
</protein>
<organism evidence="1 2">
    <name type="scientific">Paragonimus heterotremus</name>
    <dbReference type="NCBI Taxonomy" id="100268"/>
    <lineage>
        <taxon>Eukaryota</taxon>
        <taxon>Metazoa</taxon>
        <taxon>Spiralia</taxon>
        <taxon>Lophotrochozoa</taxon>
        <taxon>Platyhelminthes</taxon>
        <taxon>Trematoda</taxon>
        <taxon>Digenea</taxon>
        <taxon>Plagiorchiida</taxon>
        <taxon>Troglotremata</taxon>
        <taxon>Troglotrematidae</taxon>
        <taxon>Paragonimus</taxon>
    </lineage>
</organism>
<comment type="caution">
    <text evidence="1">The sequence shown here is derived from an EMBL/GenBank/DDBJ whole genome shotgun (WGS) entry which is preliminary data.</text>
</comment>
<proteinExistence type="predicted"/>
<keyword evidence="2" id="KW-1185">Reference proteome</keyword>
<evidence type="ECO:0000313" key="2">
    <source>
        <dbReference type="Proteomes" id="UP000748531"/>
    </source>
</evidence>
<dbReference type="AlphaFoldDB" id="A0A8J4SNH0"/>
<dbReference type="EMBL" id="LUCH01003601">
    <property type="protein sequence ID" value="KAF5399932.1"/>
    <property type="molecule type" value="Genomic_DNA"/>
</dbReference>
<evidence type="ECO:0000313" key="1">
    <source>
        <dbReference type="EMBL" id="KAF5399932.1"/>
    </source>
</evidence>
<gene>
    <name evidence="1" type="ORF">PHET_06858</name>
</gene>
<reference evidence="1" key="1">
    <citation type="submission" date="2019-05" db="EMBL/GenBank/DDBJ databases">
        <title>Annotation for the trematode Paragonimus heterotremus.</title>
        <authorList>
            <person name="Choi Y.-J."/>
        </authorList>
    </citation>
    <scope>NUCLEOTIDE SEQUENCE</scope>
    <source>
        <strain evidence="1">LC</strain>
    </source>
</reference>
<dbReference type="Proteomes" id="UP000748531">
    <property type="component" value="Unassembled WGS sequence"/>
</dbReference>
<accession>A0A8J4SNH0</accession>
<name>A0A8J4SNH0_9TREM</name>